<name>A0ABD0NLV2_CIRMR</name>
<dbReference type="EMBL" id="JAMKFB020000021">
    <property type="protein sequence ID" value="KAL0161916.1"/>
    <property type="molecule type" value="Genomic_DNA"/>
</dbReference>
<reference evidence="2 3" key="1">
    <citation type="submission" date="2024-05" db="EMBL/GenBank/DDBJ databases">
        <title>Genome sequencing and assembly of Indian major carp, Cirrhinus mrigala (Hamilton, 1822).</title>
        <authorList>
            <person name="Mohindra V."/>
            <person name="Chowdhury L.M."/>
            <person name="Lal K."/>
            <person name="Jena J.K."/>
        </authorList>
    </citation>
    <scope>NUCLEOTIDE SEQUENCE [LARGE SCALE GENOMIC DNA]</scope>
    <source>
        <strain evidence="2">CM1030</strain>
        <tissue evidence="2">Blood</tissue>
    </source>
</reference>
<feature type="region of interest" description="Disordered" evidence="1">
    <location>
        <begin position="60"/>
        <end position="102"/>
    </location>
</feature>
<evidence type="ECO:0000313" key="3">
    <source>
        <dbReference type="Proteomes" id="UP001529510"/>
    </source>
</evidence>
<comment type="caution">
    <text evidence="2">The sequence shown here is derived from an EMBL/GenBank/DDBJ whole genome shotgun (WGS) entry which is preliminary data.</text>
</comment>
<organism evidence="2 3">
    <name type="scientific">Cirrhinus mrigala</name>
    <name type="common">Mrigala</name>
    <dbReference type="NCBI Taxonomy" id="683832"/>
    <lineage>
        <taxon>Eukaryota</taxon>
        <taxon>Metazoa</taxon>
        <taxon>Chordata</taxon>
        <taxon>Craniata</taxon>
        <taxon>Vertebrata</taxon>
        <taxon>Euteleostomi</taxon>
        <taxon>Actinopterygii</taxon>
        <taxon>Neopterygii</taxon>
        <taxon>Teleostei</taxon>
        <taxon>Ostariophysi</taxon>
        <taxon>Cypriniformes</taxon>
        <taxon>Cyprinidae</taxon>
        <taxon>Labeoninae</taxon>
        <taxon>Labeonini</taxon>
        <taxon>Cirrhinus</taxon>
    </lineage>
</organism>
<feature type="region of interest" description="Disordered" evidence="1">
    <location>
        <begin position="1"/>
        <end position="26"/>
    </location>
</feature>
<feature type="non-terminal residue" evidence="2">
    <location>
        <position position="1"/>
    </location>
</feature>
<evidence type="ECO:0000256" key="1">
    <source>
        <dbReference type="SAM" id="MobiDB-lite"/>
    </source>
</evidence>
<feature type="compositionally biased region" description="Pro residues" evidence="1">
    <location>
        <begin position="72"/>
        <end position="90"/>
    </location>
</feature>
<accession>A0ABD0NLV2</accession>
<dbReference type="Proteomes" id="UP001529510">
    <property type="component" value="Unassembled WGS sequence"/>
</dbReference>
<keyword evidence="3" id="KW-1185">Reference proteome</keyword>
<gene>
    <name evidence="2" type="ORF">M9458_041312</name>
</gene>
<feature type="non-terminal residue" evidence="2">
    <location>
        <position position="102"/>
    </location>
</feature>
<dbReference type="AlphaFoldDB" id="A0ABD0NLV2"/>
<protein>
    <submittedName>
        <fullName evidence="2">Uncharacterized protein</fullName>
    </submittedName>
</protein>
<proteinExistence type="predicted"/>
<sequence length="102" mass="10616">PPWSGIDHPAPRDSTPPAAPLPSVSIRLRHPSGSTLVICHSGSTAAFWIHASTPAPLAPPRLYKSSSSPWPIGSPSPPRAPPPPAPPPLPFLLHGSSLSQLH</sequence>
<evidence type="ECO:0000313" key="2">
    <source>
        <dbReference type="EMBL" id="KAL0161916.1"/>
    </source>
</evidence>